<evidence type="ECO:0000259" key="8">
    <source>
        <dbReference type="Pfam" id="PF00149"/>
    </source>
</evidence>
<dbReference type="Pfam" id="PF00149">
    <property type="entry name" value="Metallophos"/>
    <property type="match status" value="1"/>
</dbReference>
<dbReference type="Pfam" id="PF12320">
    <property type="entry name" value="SbcD_C"/>
    <property type="match status" value="1"/>
</dbReference>
<dbReference type="InterPro" id="IPR050535">
    <property type="entry name" value="DNA_Repair-Maintenance_Comp"/>
</dbReference>
<dbReference type="InterPro" id="IPR004593">
    <property type="entry name" value="SbcD"/>
</dbReference>
<dbReference type="Proteomes" id="UP000515480">
    <property type="component" value="Chromosome"/>
</dbReference>
<keyword evidence="7" id="KW-0255">Endonuclease</keyword>
<keyword evidence="4 7" id="KW-0540">Nuclease</keyword>
<evidence type="ECO:0000256" key="5">
    <source>
        <dbReference type="ARBA" id="ARBA00022801"/>
    </source>
</evidence>
<dbReference type="InterPro" id="IPR041796">
    <property type="entry name" value="Mre11_N"/>
</dbReference>
<dbReference type="GO" id="GO:0008408">
    <property type="term" value="F:3'-5' exonuclease activity"/>
    <property type="evidence" value="ECO:0007669"/>
    <property type="project" value="InterPro"/>
</dbReference>
<reference evidence="10 11" key="1">
    <citation type="submission" date="2020-07" db="EMBL/GenBank/DDBJ databases">
        <title>Complete genome and description of Selenomonas timonensis sp. nov., a new bacterium isolated from a gingivitis subject.</title>
        <authorList>
            <person name="Antezack A."/>
        </authorList>
    </citation>
    <scope>NUCLEOTIDE SEQUENCE [LARGE SCALE GENOMIC DNA]</scope>
    <source>
        <strain evidence="10 11">Marseille-Q3039</strain>
    </source>
</reference>
<dbReference type="RefSeq" id="WP_185980060.1">
    <property type="nucleotide sequence ID" value="NZ_CP060204.1"/>
</dbReference>
<feature type="domain" description="Calcineurin-like phosphoesterase" evidence="8">
    <location>
        <begin position="1"/>
        <end position="92"/>
    </location>
</feature>
<dbReference type="NCBIfam" id="TIGR00619">
    <property type="entry name" value="sbcd"/>
    <property type="match status" value="1"/>
</dbReference>
<evidence type="ECO:0000256" key="6">
    <source>
        <dbReference type="ARBA" id="ARBA00022839"/>
    </source>
</evidence>
<evidence type="ECO:0000259" key="9">
    <source>
        <dbReference type="Pfam" id="PF12320"/>
    </source>
</evidence>
<dbReference type="InterPro" id="IPR029052">
    <property type="entry name" value="Metallo-depent_PP-like"/>
</dbReference>
<sequence length="381" mass="42108">MRFIHTADWHLGKLFGQRHMTEDQAYVLEELLALCRDVRPDALVIAGDVYDRAIPPPEAVELFNNILTRLAEQGVKVLFIAGNHDSAVRLHFGAQLLRASGIYPAGTVRADEAPVVLSDEFGPVYFSLIPYGDPPHVRAAFSVEEALSFDTALAVQIAAARAQIPPSARSVAVAHAFVIGGQVSESEHALSVGGSDQVSAENFSAYSYAALGHLHAPQRAGAENVRYSGSLLKYSFDEARQKKGAEFVELGAEGMASHMFYPLTPRHDVRIVSGLMDELMREDFDPLSHDDYICVELLDTDAVLAAHEKLRRIYPNLFTITRPNINVNRLSSTERSYERGKSDLHLFSDFFAEVTSDELTEAERRELVRVIDSLEQGARAE</sequence>
<evidence type="ECO:0000256" key="1">
    <source>
        <dbReference type="ARBA" id="ARBA00010555"/>
    </source>
</evidence>
<comment type="function">
    <text evidence="7">SbcCD cleaves DNA hairpin structures. These structures can inhibit DNA replication and are intermediates in certain DNA recombination reactions. The complex acts as a 3'-&gt;5' double strand exonuclease that can open hairpins. It also has a 5' single-strand endonuclease activity.</text>
</comment>
<gene>
    <name evidence="7" type="primary">sbcD</name>
    <name evidence="10" type="ORF">H1B31_08940</name>
</gene>
<dbReference type="Gene3D" id="3.60.21.10">
    <property type="match status" value="1"/>
</dbReference>
<organism evidence="10 11">
    <name type="scientific">Selenomonas timonae</name>
    <dbReference type="NCBI Taxonomy" id="2754044"/>
    <lineage>
        <taxon>Bacteria</taxon>
        <taxon>Bacillati</taxon>
        <taxon>Bacillota</taxon>
        <taxon>Negativicutes</taxon>
        <taxon>Selenomonadales</taxon>
        <taxon>Selenomonadaceae</taxon>
        <taxon>Selenomonas</taxon>
    </lineage>
</organism>
<evidence type="ECO:0000256" key="3">
    <source>
        <dbReference type="ARBA" id="ARBA00013365"/>
    </source>
</evidence>
<dbReference type="EMBL" id="CP060204">
    <property type="protein sequence ID" value="QNH53977.1"/>
    <property type="molecule type" value="Genomic_DNA"/>
</dbReference>
<protein>
    <recommendedName>
        <fullName evidence="3 7">Nuclease SbcCD subunit D</fullName>
    </recommendedName>
</protein>
<keyword evidence="6 7" id="KW-0269">Exonuclease</keyword>
<dbReference type="AlphaFoldDB" id="A0A7G7VIN4"/>
<proteinExistence type="inferred from homology"/>
<dbReference type="PANTHER" id="PTHR30337:SF0">
    <property type="entry name" value="NUCLEASE SBCCD SUBUNIT D"/>
    <property type="match status" value="1"/>
</dbReference>
<dbReference type="GO" id="GO:0006260">
    <property type="term" value="P:DNA replication"/>
    <property type="evidence" value="ECO:0007669"/>
    <property type="project" value="UniProtKB-KW"/>
</dbReference>
<accession>A0A7G7VIN4</accession>
<keyword evidence="7" id="KW-0233">DNA recombination</keyword>
<dbReference type="PANTHER" id="PTHR30337">
    <property type="entry name" value="COMPONENT OF ATP-DEPENDENT DSDNA EXONUCLEASE"/>
    <property type="match status" value="1"/>
</dbReference>
<dbReference type="GO" id="GO:0004519">
    <property type="term" value="F:endonuclease activity"/>
    <property type="evidence" value="ECO:0007669"/>
    <property type="project" value="UniProtKB-KW"/>
</dbReference>
<evidence type="ECO:0000313" key="11">
    <source>
        <dbReference type="Proteomes" id="UP000515480"/>
    </source>
</evidence>
<dbReference type="GO" id="GO:0006310">
    <property type="term" value="P:DNA recombination"/>
    <property type="evidence" value="ECO:0007669"/>
    <property type="project" value="UniProtKB-KW"/>
</dbReference>
<dbReference type="InterPro" id="IPR004843">
    <property type="entry name" value="Calcineurin-like_PHP"/>
</dbReference>
<evidence type="ECO:0000313" key="10">
    <source>
        <dbReference type="EMBL" id="QNH53977.1"/>
    </source>
</evidence>
<keyword evidence="7" id="KW-0235">DNA replication</keyword>
<comment type="similarity">
    <text evidence="1 7">Belongs to the SbcD family.</text>
</comment>
<evidence type="ECO:0000256" key="4">
    <source>
        <dbReference type="ARBA" id="ARBA00022722"/>
    </source>
</evidence>
<keyword evidence="5 7" id="KW-0378">Hydrolase</keyword>
<dbReference type="SUPFAM" id="SSF56300">
    <property type="entry name" value="Metallo-dependent phosphatases"/>
    <property type="match status" value="1"/>
</dbReference>
<dbReference type="KEGG" id="stim:H1B31_08940"/>
<dbReference type="CDD" id="cd00840">
    <property type="entry name" value="MPP_Mre11_N"/>
    <property type="match status" value="1"/>
</dbReference>
<evidence type="ECO:0000256" key="2">
    <source>
        <dbReference type="ARBA" id="ARBA00011322"/>
    </source>
</evidence>
<keyword evidence="11" id="KW-1185">Reference proteome</keyword>
<feature type="domain" description="Nuclease SbcCD subunit D C-terminal" evidence="9">
    <location>
        <begin position="266"/>
        <end position="354"/>
    </location>
</feature>
<evidence type="ECO:0000256" key="7">
    <source>
        <dbReference type="RuleBase" id="RU363069"/>
    </source>
</evidence>
<name>A0A7G7VIN4_9FIRM</name>
<comment type="subunit">
    <text evidence="2 7">Heterodimer of SbcC and SbcD.</text>
</comment>
<dbReference type="InterPro" id="IPR026843">
    <property type="entry name" value="SbcD_C"/>
</dbReference>